<feature type="signal peptide" evidence="3">
    <location>
        <begin position="1"/>
        <end position="19"/>
    </location>
</feature>
<dbReference type="EMBL" id="CP051128">
    <property type="protein sequence ID" value="QIZ06756.1"/>
    <property type="molecule type" value="Genomic_DNA"/>
</dbReference>
<reference evidence="4 5" key="2">
    <citation type="submission" date="2020-04" db="EMBL/GenBank/DDBJ databases">
        <authorList>
            <person name="Fomenkov A."/>
            <person name="Anton B.P."/>
            <person name="Roberts R.J."/>
        </authorList>
    </citation>
    <scope>NUCLEOTIDE SEQUENCE [LARGE SCALE GENOMIC DNA]</scope>
    <source>
        <strain evidence="4 5">S2</strain>
    </source>
</reference>
<dbReference type="PROSITE" id="PS51257">
    <property type="entry name" value="PROKAR_LIPOPROTEIN"/>
    <property type="match status" value="1"/>
</dbReference>
<evidence type="ECO:0000313" key="4">
    <source>
        <dbReference type="EMBL" id="QIZ06756.1"/>
    </source>
</evidence>
<dbReference type="Pfam" id="PF01547">
    <property type="entry name" value="SBP_bac_1"/>
    <property type="match status" value="1"/>
</dbReference>
<gene>
    <name evidence="4" type="ORF">HFZ78_08565</name>
</gene>
<evidence type="ECO:0000256" key="1">
    <source>
        <dbReference type="ARBA" id="ARBA00008520"/>
    </source>
</evidence>
<dbReference type="PANTHER" id="PTHR43649:SF29">
    <property type="entry name" value="OSMOPROTECTIVE COMPOUNDS-BINDING PROTEIN GGTB"/>
    <property type="match status" value="1"/>
</dbReference>
<keyword evidence="2" id="KW-0813">Transport</keyword>
<dbReference type="Proteomes" id="UP000501868">
    <property type="component" value="Chromosome"/>
</dbReference>
<accession>A0A6H1NZN1</accession>
<dbReference type="InterPro" id="IPR050490">
    <property type="entry name" value="Bact_solute-bd_prot1"/>
</dbReference>
<evidence type="ECO:0000256" key="2">
    <source>
        <dbReference type="ARBA" id="ARBA00022448"/>
    </source>
</evidence>
<dbReference type="InterPro" id="IPR006059">
    <property type="entry name" value="SBP"/>
</dbReference>
<feature type="chain" id="PRO_5039522590" evidence="3">
    <location>
        <begin position="20"/>
        <end position="433"/>
    </location>
</feature>
<dbReference type="SUPFAM" id="SSF53850">
    <property type="entry name" value="Periplasmic binding protein-like II"/>
    <property type="match status" value="1"/>
</dbReference>
<reference evidence="4 5" key="1">
    <citation type="submission" date="2020-04" db="EMBL/GenBank/DDBJ databases">
        <title>Genome-Wide Identification of 5-Methylcytosine Sites in Bacterial Genomes By High-Throughput Sequencing of MspJI Restriction Fragments.</title>
        <authorList>
            <person name="Wu V."/>
        </authorList>
    </citation>
    <scope>NUCLEOTIDE SEQUENCE [LARGE SCALE GENOMIC DNA]</scope>
    <source>
        <strain evidence="4 5">S2</strain>
    </source>
</reference>
<dbReference type="AlphaFoldDB" id="A0A6H1NZN1"/>
<dbReference type="PANTHER" id="PTHR43649">
    <property type="entry name" value="ARABINOSE-BINDING PROTEIN-RELATED"/>
    <property type="match status" value="1"/>
</dbReference>
<comment type="similarity">
    <text evidence="1">Belongs to the bacterial solute-binding protein 1 family.</text>
</comment>
<proteinExistence type="inferred from homology"/>
<keyword evidence="3" id="KW-0732">Signal</keyword>
<protein>
    <submittedName>
        <fullName evidence="4">Extracellular solute-binding protein</fullName>
    </submittedName>
</protein>
<evidence type="ECO:0000256" key="3">
    <source>
        <dbReference type="SAM" id="SignalP"/>
    </source>
</evidence>
<sequence length="433" mass="48327">MKKLLILSIISILFLSFFAGCSKSSSSTNGKDVVELKFFHRWPNQPKKQFFEKAVKEFEKAHPNIKIKTEAVLNDSYKEKIRVVLGSSTPPDVYFSWSGEFAYNFARQGQSLDLTNYVNEDKAWSDQIIASQFNAFTLDGKIYGIPWSTDGKAFFYNKKIFKDLNLEVPTTWSELIDVSKKVKAAGLTPITFGSKAPWTISHYIGTLNQLMVPQDVLDKDYDPKNPEGDYTHPGYVKALEKFMELKPYFNKGVNSVDHEYSRELFNSGKAAIGFFQLAEIGLIEPSLKEDLGVFNVPGVEGGEGGEGNANSITAAPEGIMISSKTKHPKEAMEFVKFLTSKEKGSEQLKEVSEYSAVKGTTTDENASKLQQDAINLIVNAEQTYLWFDTAVDIKIVDAYLNGTQLMLDGKKSPEEVMKDVRAAAKEVKASAKK</sequence>
<evidence type="ECO:0000313" key="5">
    <source>
        <dbReference type="Proteomes" id="UP000501868"/>
    </source>
</evidence>
<name>A0A6H1NZN1_PRIMG</name>
<dbReference type="Gene3D" id="3.40.190.10">
    <property type="entry name" value="Periplasmic binding protein-like II"/>
    <property type="match status" value="2"/>
</dbReference>
<organism evidence="4 5">
    <name type="scientific">Priestia megaterium</name>
    <name type="common">Bacillus megaterium</name>
    <dbReference type="NCBI Taxonomy" id="1404"/>
    <lineage>
        <taxon>Bacteria</taxon>
        <taxon>Bacillati</taxon>
        <taxon>Bacillota</taxon>
        <taxon>Bacilli</taxon>
        <taxon>Bacillales</taxon>
        <taxon>Bacillaceae</taxon>
        <taxon>Priestia</taxon>
    </lineage>
</organism>